<evidence type="ECO:0000256" key="1">
    <source>
        <dbReference type="SAM" id="Phobius"/>
    </source>
</evidence>
<dbReference type="EMBL" id="JAEHOD010000003">
    <property type="protein sequence ID" value="KAG2453504.1"/>
    <property type="molecule type" value="Genomic_DNA"/>
</dbReference>
<dbReference type="InterPro" id="IPR029052">
    <property type="entry name" value="Metallo-depent_PP-like"/>
</dbReference>
<keyword evidence="1" id="KW-1133">Transmembrane helix</keyword>
<gene>
    <name evidence="3" type="ORF">HYH02_001724</name>
</gene>
<dbReference type="Pfam" id="PF00149">
    <property type="entry name" value="Metallophos"/>
    <property type="match status" value="1"/>
</dbReference>
<dbReference type="OrthoDB" id="630188at2759"/>
<dbReference type="AlphaFoldDB" id="A0A836BC65"/>
<reference evidence="3" key="1">
    <citation type="journal article" date="2020" name="bioRxiv">
        <title>Comparative genomics of Chlamydomonas.</title>
        <authorList>
            <person name="Craig R.J."/>
            <person name="Hasan A.R."/>
            <person name="Ness R.W."/>
            <person name="Keightley P.D."/>
        </authorList>
    </citation>
    <scope>NUCLEOTIDE SEQUENCE</scope>
    <source>
        <strain evidence="3">CCAP 11/173</strain>
    </source>
</reference>
<keyword evidence="1" id="KW-0472">Membrane</keyword>
<dbReference type="GO" id="GO:0016787">
    <property type="term" value="F:hydrolase activity"/>
    <property type="evidence" value="ECO:0007669"/>
    <property type="project" value="InterPro"/>
</dbReference>
<dbReference type="PANTHER" id="PTHR12905">
    <property type="entry name" value="METALLOPHOSPHOESTERASE"/>
    <property type="match status" value="1"/>
</dbReference>
<dbReference type="Proteomes" id="UP000613740">
    <property type="component" value="Unassembled WGS sequence"/>
</dbReference>
<keyword evidence="4" id="KW-1185">Reference proteome</keyword>
<dbReference type="Gene3D" id="3.60.21.10">
    <property type="match status" value="1"/>
</dbReference>
<dbReference type="InterPro" id="IPR004843">
    <property type="entry name" value="Calcineurin-like_PHP"/>
</dbReference>
<accession>A0A836BC65</accession>
<protein>
    <recommendedName>
        <fullName evidence="2">Calcineurin-like phosphoesterase domain-containing protein</fullName>
    </recommendedName>
</protein>
<comment type="caution">
    <text evidence="3">The sequence shown here is derived from an EMBL/GenBank/DDBJ whole genome shotgun (WGS) entry which is preliminary data.</text>
</comment>
<keyword evidence="1" id="KW-0812">Transmembrane</keyword>
<organism evidence="3 4">
    <name type="scientific">Chlamydomonas schloesseri</name>
    <dbReference type="NCBI Taxonomy" id="2026947"/>
    <lineage>
        <taxon>Eukaryota</taxon>
        <taxon>Viridiplantae</taxon>
        <taxon>Chlorophyta</taxon>
        <taxon>core chlorophytes</taxon>
        <taxon>Chlorophyceae</taxon>
        <taxon>CS clade</taxon>
        <taxon>Chlamydomonadales</taxon>
        <taxon>Chlamydomonadaceae</taxon>
        <taxon>Chlamydomonas</taxon>
    </lineage>
</organism>
<feature type="domain" description="Calcineurin-like phosphoesterase" evidence="2">
    <location>
        <begin position="126"/>
        <end position="300"/>
    </location>
</feature>
<evidence type="ECO:0000313" key="3">
    <source>
        <dbReference type="EMBL" id="KAG2453504.1"/>
    </source>
</evidence>
<evidence type="ECO:0000313" key="4">
    <source>
        <dbReference type="Proteomes" id="UP000613740"/>
    </source>
</evidence>
<dbReference type="InterPro" id="IPR051693">
    <property type="entry name" value="UPF0046_metallophosphoest"/>
</dbReference>
<dbReference type="PANTHER" id="PTHR12905:SF0">
    <property type="entry name" value="CALCINEURIN-LIKE PHOSPHOESTERASE DOMAIN-CONTAINING PROTEIN"/>
    <property type="match status" value="1"/>
</dbReference>
<feature type="transmembrane region" description="Helical" evidence="1">
    <location>
        <begin position="7"/>
        <end position="26"/>
    </location>
</feature>
<sequence length="353" mass="36311">MSARINRIHAAGIVFGVLVVGFLAFYNAPSESRGGPVNPAVRVISSDDVKSIASTVGGAAAATAGSTGAVPARTSAAQGGGKAGSTDDQAAALVAAVEASTKGAIGAVTPGGAPAAGRRRPPIKAVLVSDTHGLYTEPGLIKVPAGDMLLFPGDVEVGSPAEGQAFSRWLQGLPITGPRVVTWGNMDTGTRGRNAAELVPGATVIVDAIQEVNGYRIFGSPWTPRFAGAYQLQQTEAESVAFWSKLLPPNSDVDIILTHGPPRGIADAARGVSRGDIGLLKAVQALEKPPLLWVCGHIHEQYGEHRVPHPRAPGGSILLINSAVYYVQKPEHAAKVQPRVVALPEVKVVAQGA</sequence>
<dbReference type="SUPFAM" id="SSF56300">
    <property type="entry name" value="Metallo-dependent phosphatases"/>
    <property type="match status" value="1"/>
</dbReference>
<evidence type="ECO:0000259" key="2">
    <source>
        <dbReference type="Pfam" id="PF00149"/>
    </source>
</evidence>
<proteinExistence type="predicted"/>
<name>A0A836BC65_9CHLO</name>